<gene>
    <name evidence="4" type="ORF">H257_16547</name>
</gene>
<evidence type="ECO:0008006" key="5">
    <source>
        <dbReference type="Google" id="ProtNLM"/>
    </source>
</evidence>
<dbReference type="STRING" id="112090.W4FKA0"/>
<dbReference type="GO" id="GO:0034338">
    <property type="term" value="F:short-chain carboxylesterase activity"/>
    <property type="evidence" value="ECO:0007669"/>
    <property type="project" value="TreeGrafter"/>
</dbReference>
<keyword evidence="3" id="KW-1133">Transmembrane helix</keyword>
<organism evidence="4">
    <name type="scientific">Aphanomyces astaci</name>
    <name type="common">Crayfish plague agent</name>
    <dbReference type="NCBI Taxonomy" id="112090"/>
    <lineage>
        <taxon>Eukaryota</taxon>
        <taxon>Sar</taxon>
        <taxon>Stramenopiles</taxon>
        <taxon>Oomycota</taxon>
        <taxon>Saprolegniomycetes</taxon>
        <taxon>Saprolegniales</taxon>
        <taxon>Verrucalvaceae</taxon>
        <taxon>Aphanomyces</taxon>
    </lineage>
</organism>
<dbReference type="VEuPathDB" id="FungiDB:H257_16547"/>
<keyword evidence="3" id="KW-0812">Transmembrane</keyword>
<evidence type="ECO:0000313" key="4">
    <source>
        <dbReference type="EMBL" id="ETV67138.1"/>
    </source>
</evidence>
<dbReference type="InterPro" id="IPR050960">
    <property type="entry name" value="AB_hydrolase_4_sf"/>
</dbReference>
<feature type="transmembrane region" description="Helical" evidence="3">
    <location>
        <begin position="6"/>
        <end position="29"/>
    </location>
</feature>
<dbReference type="PANTHER" id="PTHR10794:SF93">
    <property type="entry name" value="SERINE AMINOPEPTIDASE S33 DOMAIN-CONTAINING PROTEIN"/>
    <property type="match status" value="1"/>
</dbReference>
<dbReference type="SUPFAM" id="SSF53474">
    <property type="entry name" value="alpha/beta-Hydrolases"/>
    <property type="match status" value="1"/>
</dbReference>
<dbReference type="RefSeq" id="XP_009843308.1">
    <property type="nucleotide sequence ID" value="XM_009845006.1"/>
</dbReference>
<keyword evidence="3" id="KW-0472">Membrane</keyword>
<proteinExistence type="inferred from homology"/>
<feature type="active site" description="Charge relay system" evidence="2">
    <location>
        <position position="342"/>
    </location>
</feature>
<dbReference type="Gene3D" id="3.40.50.1820">
    <property type="entry name" value="alpha/beta hydrolase"/>
    <property type="match status" value="1"/>
</dbReference>
<name>W4FKA0_APHAT</name>
<dbReference type="GO" id="GO:0047372">
    <property type="term" value="F:monoacylglycerol lipase activity"/>
    <property type="evidence" value="ECO:0007669"/>
    <property type="project" value="TreeGrafter"/>
</dbReference>
<dbReference type="PIRSF" id="PIRSF005211">
    <property type="entry name" value="Ab_hydro_YheT"/>
    <property type="match status" value="1"/>
</dbReference>
<accession>W4FKA0</accession>
<evidence type="ECO:0000256" key="2">
    <source>
        <dbReference type="PIRSR" id="PIRSR005211-1"/>
    </source>
</evidence>
<dbReference type="AlphaFoldDB" id="W4FKA0"/>
<dbReference type="EMBL" id="KI913201">
    <property type="protein sequence ID" value="ETV67138.1"/>
    <property type="molecule type" value="Genomic_DNA"/>
</dbReference>
<sequence length="402" mass="43601">MDVDENGSMIGATAVGVVAIAVLWTLWILRPNAHAPVEFIFHPSSVLHRRIVETGLTQAYVPPWYATNAHVQLFMFCLLPQVDVHTYDRELVAMEDGGQVALDWIASTLPPSAPIVLVLHTLAGCSQDMREFCHAATSSGYRAVVFNKRGHGQSKLTTPRLQAFGCTSDMKAVLAHVQSTFPGVPVVGTTCPFNFNDGEAASRVGVGYSAGAGLLSSYLGEMGQHSKLAAGVLVSPGYQHYMVHATSTSPSHFHAQGGLHPLYNYLMAKSLQTLLAPHHAMLASYIDLPAANAASCMADFDQAVYVKLHAFESLAEYWKASDPLRDVHNIAVPTLFLSAKDDPVCPTRLIDVGIVDRNPYIMLAFTSHGSHCGFYEHKHGRLQSWAPTAALAYLDHVLGRTL</sequence>
<feature type="active site" description="Charge relay system" evidence="2">
    <location>
        <position position="209"/>
    </location>
</feature>
<comment type="similarity">
    <text evidence="1">Belongs to the AB hydrolase superfamily. AB hydrolase 4 family.</text>
</comment>
<protein>
    <recommendedName>
        <fullName evidence="5">Serine aminopeptidase S33 domain-containing protein</fullName>
    </recommendedName>
</protein>
<dbReference type="GeneID" id="20818543"/>
<dbReference type="OrthoDB" id="73183at2759"/>
<evidence type="ECO:0000256" key="3">
    <source>
        <dbReference type="SAM" id="Phobius"/>
    </source>
</evidence>
<dbReference type="InterPro" id="IPR029058">
    <property type="entry name" value="AB_hydrolase_fold"/>
</dbReference>
<dbReference type="PANTHER" id="PTHR10794">
    <property type="entry name" value="ABHYDROLASE DOMAIN-CONTAINING PROTEIN"/>
    <property type="match status" value="1"/>
</dbReference>
<feature type="active site" description="Charge relay system" evidence="2">
    <location>
        <position position="371"/>
    </location>
</feature>
<reference evidence="4" key="1">
    <citation type="submission" date="2013-12" db="EMBL/GenBank/DDBJ databases">
        <title>The Genome Sequence of Aphanomyces astaci APO3.</title>
        <authorList>
            <consortium name="The Broad Institute Genomics Platform"/>
            <person name="Russ C."/>
            <person name="Tyler B."/>
            <person name="van West P."/>
            <person name="Dieguez-Uribeondo J."/>
            <person name="Young S.K."/>
            <person name="Zeng Q."/>
            <person name="Gargeya S."/>
            <person name="Fitzgerald M."/>
            <person name="Abouelleil A."/>
            <person name="Alvarado L."/>
            <person name="Chapman S.B."/>
            <person name="Gainer-Dewar J."/>
            <person name="Goldberg J."/>
            <person name="Griggs A."/>
            <person name="Gujja S."/>
            <person name="Hansen M."/>
            <person name="Howarth C."/>
            <person name="Imamovic A."/>
            <person name="Ireland A."/>
            <person name="Larimer J."/>
            <person name="McCowan C."/>
            <person name="Murphy C."/>
            <person name="Pearson M."/>
            <person name="Poon T.W."/>
            <person name="Priest M."/>
            <person name="Roberts A."/>
            <person name="Saif S."/>
            <person name="Shea T."/>
            <person name="Sykes S."/>
            <person name="Wortman J."/>
            <person name="Nusbaum C."/>
            <person name="Birren B."/>
        </authorList>
    </citation>
    <scope>NUCLEOTIDE SEQUENCE [LARGE SCALE GENOMIC DNA]</scope>
    <source>
        <strain evidence="4">APO3</strain>
    </source>
</reference>
<evidence type="ECO:0000256" key="1">
    <source>
        <dbReference type="ARBA" id="ARBA00010884"/>
    </source>
</evidence>
<dbReference type="InterPro" id="IPR012020">
    <property type="entry name" value="ABHD4"/>
</dbReference>